<evidence type="ECO:0000313" key="11">
    <source>
        <dbReference type="EMBL" id="CAD8962955.1"/>
    </source>
</evidence>
<evidence type="ECO:0000256" key="3">
    <source>
        <dbReference type="ARBA" id="ARBA00022448"/>
    </source>
</evidence>
<evidence type="ECO:0000256" key="1">
    <source>
        <dbReference type="ARBA" id="ARBA00004141"/>
    </source>
</evidence>
<feature type="transmembrane region" description="Helical" evidence="9">
    <location>
        <begin position="110"/>
        <end position="130"/>
    </location>
</feature>
<comment type="subcellular location">
    <subcellularLocation>
        <location evidence="1">Membrane</location>
        <topology evidence="1">Multi-pass membrane protein</topology>
    </subcellularLocation>
</comment>
<dbReference type="GO" id="GO:0005886">
    <property type="term" value="C:plasma membrane"/>
    <property type="evidence" value="ECO:0007669"/>
    <property type="project" value="TreeGrafter"/>
</dbReference>
<evidence type="ECO:0000256" key="2">
    <source>
        <dbReference type="ARBA" id="ARBA00005887"/>
    </source>
</evidence>
<evidence type="ECO:0000256" key="8">
    <source>
        <dbReference type="SAM" id="MobiDB-lite"/>
    </source>
</evidence>
<dbReference type="InterPro" id="IPR018047">
    <property type="entry name" value="Ammonium_transpt_CS"/>
</dbReference>
<sequence length="726" mass="78014">MDSGNGIPEIPPQCVNTREISDEAWMLSQCFKIMMMQAGFAVVESSFVRQKNSANIMMKNTVDLALGAMLYWAFGYALAYGVDPSNPENVNPFCGTGQFFLIDGHDAANWMFQLSFAATAATIDSGAVAERMQFVPYLLYSGFMTSLFYPIVCHWCWDSEGWLSKMGFHDFAGSGPVHLMGGASSLVAAWFIGPRIGRFADKGELEVTVVRANGLEPKNPDAKPYVIVRQLNHGRAERETRTSEDPNNPMWGTKVNFEVSLDGDAAEPGGGSKGGAQQDILEGDVVCYWTTADDWNAKDRAFRSKHGDGASKASEREGEASSGILGSFERIMSKGKGSTSARRSMDNNSNSSRIAPAPSVAPPLLSGGSVTGMMRIATVKKDHLDLKTSVSSKSEKVAYDSIDKIEDWGEKNMLVHLRDLRVLEIGLATAKERDTWLFKLLHAWRPTVSAQRIAIVVVDEATDNMIGEGKMTVYAVDKPDPEKFKMKTFVALSGGGKVEVDAAYTSPQRMTREIFQACDPNKLLFGTFLLWINWYSFNSGSTTAITGGGVKLASSVAITTTLAACAGGVFSMAWSWAWTGAMMVEPMATGILGGLVSICASCDVVSQWESLIIGTVGAFISINCVDLVNWMKIDDPCAAAAIHGASGFWGVIAVGLFARPEMCVGTDITGLFHGGGGTSSGCKWRRPSSSRPGARCAVSSSSRCSSFSASSGCFIACGCGPRGPRR</sequence>
<reference evidence="11" key="1">
    <citation type="submission" date="2021-01" db="EMBL/GenBank/DDBJ databases">
        <authorList>
            <person name="Corre E."/>
            <person name="Pelletier E."/>
            <person name="Niang G."/>
            <person name="Scheremetjew M."/>
            <person name="Finn R."/>
            <person name="Kale V."/>
            <person name="Holt S."/>
            <person name="Cochrane G."/>
            <person name="Meng A."/>
            <person name="Brown T."/>
            <person name="Cohen L."/>
        </authorList>
    </citation>
    <scope>NUCLEOTIDE SEQUENCE</scope>
    <source>
        <strain evidence="11">CCMP644</strain>
    </source>
</reference>
<dbReference type="InterPro" id="IPR024041">
    <property type="entry name" value="NH4_transpt_AmtB-like_dom"/>
</dbReference>
<evidence type="ECO:0000256" key="6">
    <source>
        <dbReference type="ARBA" id="ARBA00023136"/>
    </source>
</evidence>
<dbReference type="PANTHER" id="PTHR11730:SF58">
    <property type="entry name" value="AMMONIUM TRANSPORTER"/>
    <property type="match status" value="1"/>
</dbReference>
<gene>
    <name evidence="11" type="ORF">HAND00432_LOCUS15940</name>
</gene>
<dbReference type="GO" id="GO:0097272">
    <property type="term" value="P:ammonium homeostasis"/>
    <property type="evidence" value="ECO:0007669"/>
    <property type="project" value="TreeGrafter"/>
</dbReference>
<dbReference type="Pfam" id="PF00909">
    <property type="entry name" value="Ammonium_transp"/>
    <property type="match status" value="2"/>
</dbReference>
<dbReference type="GO" id="GO:0008519">
    <property type="term" value="F:ammonium channel activity"/>
    <property type="evidence" value="ECO:0007669"/>
    <property type="project" value="InterPro"/>
</dbReference>
<keyword evidence="3" id="KW-0813">Transport</keyword>
<feature type="domain" description="Ammonium transporter AmtB-like" evidence="10">
    <location>
        <begin position="515"/>
        <end position="675"/>
    </location>
</feature>
<keyword evidence="5 9" id="KW-1133">Transmembrane helix</keyword>
<keyword evidence="6 9" id="KW-0472">Membrane</keyword>
<dbReference type="InterPro" id="IPR029020">
    <property type="entry name" value="Ammonium/urea_transptr"/>
</dbReference>
<feature type="transmembrane region" description="Helical" evidence="9">
    <location>
        <begin position="556"/>
        <end position="577"/>
    </location>
</feature>
<accession>A0A7S1E1L8</accession>
<feature type="region of interest" description="Disordered" evidence="8">
    <location>
        <begin position="234"/>
        <end position="254"/>
    </location>
</feature>
<feature type="compositionally biased region" description="Basic and acidic residues" evidence="8">
    <location>
        <begin position="303"/>
        <end position="319"/>
    </location>
</feature>
<comment type="similarity">
    <text evidence="2">Belongs to the ammonia transporter channel (TC 1.A.11.2) family.</text>
</comment>
<dbReference type="Gene3D" id="1.10.3430.10">
    <property type="entry name" value="Ammonium transporter AmtB like domains"/>
    <property type="match status" value="2"/>
</dbReference>
<evidence type="ECO:0000256" key="9">
    <source>
        <dbReference type="SAM" id="Phobius"/>
    </source>
</evidence>
<dbReference type="EMBL" id="HBFX01026207">
    <property type="protein sequence ID" value="CAD8962955.1"/>
    <property type="molecule type" value="Transcribed_RNA"/>
</dbReference>
<keyword evidence="7" id="KW-0924">Ammonia transport</keyword>
<dbReference type="InterPro" id="IPR035892">
    <property type="entry name" value="C2_domain_sf"/>
</dbReference>
<evidence type="ECO:0000256" key="5">
    <source>
        <dbReference type="ARBA" id="ARBA00022989"/>
    </source>
</evidence>
<organism evidence="11">
    <name type="scientific">Hemiselmis andersenii</name>
    <name type="common">Cryptophyte alga</name>
    <dbReference type="NCBI Taxonomy" id="464988"/>
    <lineage>
        <taxon>Eukaryota</taxon>
        <taxon>Cryptophyceae</taxon>
        <taxon>Cryptomonadales</taxon>
        <taxon>Hemiselmidaceae</taxon>
        <taxon>Hemiselmis</taxon>
    </lineage>
</organism>
<name>A0A7S1E1L8_HEMAN</name>
<dbReference type="SUPFAM" id="SSF49562">
    <property type="entry name" value="C2 domain (Calcium/lipid-binding domain, CaLB)"/>
    <property type="match status" value="1"/>
</dbReference>
<evidence type="ECO:0000256" key="7">
    <source>
        <dbReference type="ARBA" id="ARBA00023177"/>
    </source>
</evidence>
<feature type="compositionally biased region" description="Basic and acidic residues" evidence="8">
    <location>
        <begin position="234"/>
        <end position="244"/>
    </location>
</feature>
<dbReference type="CDD" id="cd00030">
    <property type="entry name" value="C2"/>
    <property type="match status" value="1"/>
</dbReference>
<proteinExistence type="inferred from homology"/>
<dbReference type="AlphaFoldDB" id="A0A7S1E1L8"/>
<feature type="transmembrane region" description="Helical" evidence="9">
    <location>
        <begin position="137"/>
        <end position="157"/>
    </location>
</feature>
<feature type="transmembrane region" description="Helical" evidence="9">
    <location>
        <begin position="177"/>
        <end position="193"/>
    </location>
</feature>
<dbReference type="PANTHER" id="PTHR11730">
    <property type="entry name" value="AMMONIUM TRANSPORTER"/>
    <property type="match status" value="1"/>
</dbReference>
<feature type="compositionally biased region" description="Low complexity" evidence="8">
    <location>
        <begin position="340"/>
        <end position="362"/>
    </location>
</feature>
<feature type="region of interest" description="Disordered" evidence="8">
    <location>
        <begin position="303"/>
        <end position="362"/>
    </location>
</feature>
<feature type="transmembrane region" description="Helical" evidence="9">
    <location>
        <begin position="64"/>
        <end position="82"/>
    </location>
</feature>
<dbReference type="PROSITE" id="PS01219">
    <property type="entry name" value="AMMONIUM_TRANSP"/>
    <property type="match status" value="1"/>
</dbReference>
<evidence type="ECO:0000259" key="10">
    <source>
        <dbReference type="Pfam" id="PF00909"/>
    </source>
</evidence>
<feature type="domain" description="Ammonium transporter AmtB-like" evidence="10">
    <location>
        <begin position="24"/>
        <end position="203"/>
    </location>
</feature>
<protein>
    <recommendedName>
        <fullName evidence="10">Ammonium transporter AmtB-like domain-containing protein</fullName>
    </recommendedName>
</protein>
<evidence type="ECO:0000256" key="4">
    <source>
        <dbReference type="ARBA" id="ARBA00022692"/>
    </source>
</evidence>
<keyword evidence="4 9" id="KW-0812">Transmembrane</keyword>
<dbReference type="SUPFAM" id="SSF111352">
    <property type="entry name" value="Ammonium transporter"/>
    <property type="match status" value="2"/>
</dbReference>